<keyword evidence="3" id="KW-1185">Reference proteome</keyword>
<evidence type="ECO:0000313" key="2">
    <source>
        <dbReference type="EMBL" id="ELV08776.1"/>
    </source>
</evidence>
<feature type="transmembrane region" description="Helical" evidence="1">
    <location>
        <begin position="30"/>
        <end position="49"/>
    </location>
</feature>
<keyword evidence="1" id="KW-0812">Transmembrane</keyword>
<name>L8Y2U6_9GAMM</name>
<gene>
    <name evidence="2" type="ORF">F387_00168</name>
</gene>
<dbReference type="HOGENOM" id="CLU_2866698_0_0_6"/>
<dbReference type="AlphaFoldDB" id="L8Y2U6"/>
<reference evidence="2 3" key="1">
    <citation type="journal article" date="2013" name="Genome Announc.">
        <title>Complete Genome Sequence of Wohlfahrtiimonas chitiniclastica Strain SH04, Isolated from Chrysomya megacephala Collected from Pudong International Airport in China.</title>
        <authorList>
            <person name="Cao X.M."/>
            <person name="Chen T."/>
            <person name="Xu L.Z."/>
            <person name="Yao L.S."/>
            <person name="Qi J."/>
            <person name="Zhang X.L."/>
            <person name="Yan Q.L."/>
            <person name="Deng Y.H."/>
            <person name="Guo T.Y."/>
            <person name="Wang J."/>
            <person name="Hu K.X."/>
            <person name="Xu B.L."/>
        </authorList>
    </citation>
    <scope>NUCLEOTIDE SEQUENCE [LARGE SCALE GENOMIC DNA]</scope>
    <source>
        <strain evidence="2 3">SH04</strain>
    </source>
</reference>
<dbReference type="Proteomes" id="UP000011617">
    <property type="component" value="Unassembled WGS sequence"/>
</dbReference>
<dbReference type="EMBL" id="AOBV01000002">
    <property type="protein sequence ID" value="ELV08776.1"/>
    <property type="molecule type" value="Genomic_DNA"/>
</dbReference>
<keyword evidence="1" id="KW-1133">Transmembrane helix</keyword>
<evidence type="ECO:0000256" key="1">
    <source>
        <dbReference type="SAM" id="Phobius"/>
    </source>
</evidence>
<evidence type="ECO:0000313" key="3">
    <source>
        <dbReference type="Proteomes" id="UP000011617"/>
    </source>
</evidence>
<accession>L8Y2U6</accession>
<organism evidence="2 3">
    <name type="scientific">Wohlfahrtiimonas chitiniclastica SH04</name>
    <dbReference type="NCBI Taxonomy" id="1261130"/>
    <lineage>
        <taxon>Bacteria</taxon>
        <taxon>Pseudomonadati</taxon>
        <taxon>Pseudomonadota</taxon>
        <taxon>Gammaproteobacteria</taxon>
        <taxon>Cardiobacteriales</taxon>
        <taxon>Ignatzschineriaceae</taxon>
        <taxon>Wohlfahrtiimonas</taxon>
    </lineage>
</organism>
<protein>
    <submittedName>
        <fullName evidence="2">Uncharacterized protein</fullName>
    </submittedName>
</protein>
<proteinExistence type="predicted"/>
<keyword evidence="1" id="KW-0472">Membrane</keyword>
<comment type="caution">
    <text evidence="2">The sequence shown here is derived from an EMBL/GenBank/DDBJ whole genome shotgun (WGS) entry which is preliminary data.</text>
</comment>
<sequence>MKTLKKIMSVEGKLCGVMVFAANGRTPFRLLAHNMTFIYILHDMALFFLKNYIMQGTSYFLSII</sequence>